<evidence type="ECO:0008006" key="4">
    <source>
        <dbReference type="Google" id="ProtNLM"/>
    </source>
</evidence>
<dbReference type="HOGENOM" id="CLU_010532_1_0_1"/>
<feature type="region of interest" description="Disordered" evidence="1">
    <location>
        <begin position="1"/>
        <end position="39"/>
    </location>
</feature>
<gene>
    <name evidence="2" type="ORF">PV04_03584</name>
</gene>
<feature type="region of interest" description="Disordered" evidence="1">
    <location>
        <begin position="894"/>
        <end position="913"/>
    </location>
</feature>
<name>A0A0D2FY81_9EURO</name>
<proteinExistence type="predicted"/>
<feature type="compositionally biased region" description="Low complexity" evidence="1">
    <location>
        <begin position="19"/>
        <end position="31"/>
    </location>
</feature>
<evidence type="ECO:0000256" key="1">
    <source>
        <dbReference type="SAM" id="MobiDB-lite"/>
    </source>
</evidence>
<dbReference type="STRING" id="5601.A0A0D2FY81"/>
<dbReference type="AlphaFoldDB" id="A0A0D2FY81"/>
<sequence>MDGPGKYQSAEGKDEPYFSPSQSSRRPQTPSVHGGVPLFSPVNFSIMPQQTPVTPQRGPQIPPPQRGNIHPQIMNGPLPASELPVLALGAASASVPAGQPVLGTLYHGPMLLAQTEVIFDPSTPPPFADRAQMQTPRRNGVLKITNIPYTISIPEMHQFIGKYLPMSHLIDAHILGYPTHIIMERSTGKTMDCYMEIKAPEMAATDWEHAFGTKQMRIPKIGQRNVEVSISSQAELMKDIFPRAKCILWDNDANGAPRLIPNRDMYSSGFNGFITTEELTCMARHAETPQRSQFAARSMNRAFECMISTVYKYPWYAATLYTMGHGLEIFKTYMRQLTTLIGRLTSPNMQREVGLDNKLLMDLIFAGLNTPGFSERQKGVIVDACIVVGTGFPVSKHARTWPFQTLSVHPHKLSDQDVAMWLELLYIGMGVMESQERPFIGISSYLQVIRDSNGHVLFVPTERGLELKRAQFAILEKRMMRDMIDYGWNVYLPQMGIDPSTIFDSPMTQATRSSTIVNATPVDPVAPSAFAGNSTALSETGAYVVDETGHREPASNNAGSDNIDDDFEFIQAGATGMSSDSFNDPERALAAMRQVVDEVREAPPVEQEDHGPPGRANFVPEAHGPGAGLNDMAPNNARNANVARYVPPARRTSNYGGLLPAPNLNPESSPFEPPRARTQQLVNAQYIPVATAFAGLGLGNGDFTTSPPRVNPQRSSGINSNSYDKGKGKESALTAPAAGVRLQPAPILGATFGSSAGQGQVFPQGQILTYGQPQGPAAQYIQGVATNAAQRRGVAVCDPNNGNVLRTLRPAAPIEPATGSVSAGVGNGSILPGTDLPLYRPRTRPGNAIAPNHGTDGTGRTFDDTLDDWFDETTDEPTRMAIAAGMNMRTASEATLVPPSTPPPPSVMPNSRLRRSPAREHLHTTYEFDEDLYMGQAEGMPHGPPAFSAPTTSTLPFGSSASTPGTPAGTGLHTPARNGLRTPGSLGFRSVGTSQDPDTTGGGVRLPRSLGADSWTVDTPTNTRNRDVGVIGDGSPLRRNNCTPTGRGGLLAAAAATSSYSASSSPLSLPQLYTTTEVTAHEHARRMAMHRERMLRRNTIDEEDDD</sequence>
<feature type="compositionally biased region" description="Polar residues" evidence="1">
    <location>
        <begin position="949"/>
        <end position="965"/>
    </location>
</feature>
<reference evidence="2 3" key="1">
    <citation type="submission" date="2015-01" db="EMBL/GenBank/DDBJ databases">
        <title>The Genome Sequence of Capronia semiimmersa CBS27337.</title>
        <authorList>
            <consortium name="The Broad Institute Genomics Platform"/>
            <person name="Cuomo C."/>
            <person name="de Hoog S."/>
            <person name="Gorbushina A."/>
            <person name="Stielow B."/>
            <person name="Teixiera M."/>
            <person name="Abouelleil A."/>
            <person name="Chapman S.B."/>
            <person name="Priest M."/>
            <person name="Young S.K."/>
            <person name="Wortman J."/>
            <person name="Nusbaum C."/>
            <person name="Birren B."/>
        </authorList>
    </citation>
    <scope>NUCLEOTIDE SEQUENCE [LARGE SCALE GENOMIC DNA]</scope>
    <source>
        <strain evidence="2 3">CBS 27337</strain>
    </source>
</reference>
<feature type="compositionally biased region" description="Polar residues" evidence="1">
    <location>
        <begin position="703"/>
        <end position="723"/>
    </location>
</feature>
<keyword evidence="3" id="KW-1185">Reference proteome</keyword>
<dbReference type="InterPro" id="IPR012677">
    <property type="entry name" value="Nucleotide-bd_a/b_plait_sf"/>
</dbReference>
<feature type="region of interest" description="Disordered" evidence="1">
    <location>
        <begin position="942"/>
        <end position="1027"/>
    </location>
</feature>
<evidence type="ECO:0000313" key="2">
    <source>
        <dbReference type="EMBL" id="KIW71410.1"/>
    </source>
</evidence>
<dbReference type="Gene3D" id="3.30.70.330">
    <property type="match status" value="1"/>
</dbReference>
<feature type="region of interest" description="Disordered" evidence="1">
    <location>
        <begin position="703"/>
        <end position="729"/>
    </location>
</feature>
<dbReference type="EMBL" id="KN846957">
    <property type="protein sequence ID" value="KIW71410.1"/>
    <property type="molecule type" value="Genomic_DNA"/>
</dbReference>
<protein>
    <recommendedName>
        <fullName evidence="4">RRM domain-containing protein</fullName>
    </recommendedName>
</protein>
<accession>A0A0D2FY81</accession>
<organism evidence="2 3">
    <name type="scientific">Phialophora macrospora</name>
    <dbReference type="NCBI Taxonomy" id="1851006"/>
    <lineage>
        <taxon>Eukaryota</taxon>
        <taxon>Fungi</taxon>
        <taxon>Dikarya</taxon>
        <taxon>Ascomycota</taxon>
        <taxon>Pezizomycotina</taxon>
        <taxon>Eurotiomycetes</taxon>
        <taxon>Chaetothyriomycetidae</taxon>
        <taxon>Chaetothyriales</taxon>
        <taxon>Herpotrichiellaceae</taxon>
        <taxon>Phialophora</taxon>
    </lineage>
</organism>
<evidence type="ECO:0000313" key="3">
    <source>
        <dbReference type="Proteomes" id="UP000054266"/>
    </source>
</evidence>
<dbReference type="Proteomes" id="UP000054266">
    <property type="component" value="Unassembled WGS sequence"/>
</dbReference>